<comment type="caution">
    <text evidence="1">The sequence shown here is derived from an EMBL/GenBank/DDBJ whole genome shotgun (WGS) entry which is preliminary data.</text>
</comment>
<evidence type="ECO:0000313" key="2">
    <source>
        <dbReference type="Proteomes" id="UP001218188"/>
    </source>
</evidence>
<sequence length="342" mass="38855">MYKHQSFLPNSAGRKTNIEARQLRIFSAASLVLCFLHYHPLHSVAGVWSPPTFHWGSWSGCLRFRVSSPGPHTAPGRSWPSARLHLIEERVIGTNRLHLSTYYPTNYLLGQCGGYPHQAPTLRRHCAGKVVAFRPPSFMQYTGIQGLMAAILVLSRRRAMHKAVTHICFPYLLLSRREKNTVKTKKIETINHAIYAHEQDSLADRLQLAIDAVGCQNKLPFKVVSKDLRATNFTVTWSITRTDFKKMQLANTDHFDEMVEEAVKKGSPTIVLGGLVLARFGSVRVQAPFLRTPNSNAAFEFRHFPNPAPEPAFRFRSAFERVRMRTKFRHLGGAKTWSEEHL</sequence>
<dbReference type="Proteomes" id="UP001218188">
    <property type="component" value="Unassembled WGS sequence"/>
</dbReference>
<evidence type="ECO:0000313" key="1">
    <source>
        <dbReference type="EMBL" id="KAJ7017235.1"/>
    </source>
</evidence>
<reference evidence="1" key="1">
    <citation type="submission" date="2023-03" db="EMBL/GenBank/DDBJ databases">
        <title>Massive genome expansion in bonnet fungi (Mycena s.s.) driven by repeated elements and novel gene families across ecological guilds.</title>
        <authorList>
            <consortium name="Lawrence Berkeley National Laboratory"/>
            <person name="Harder C.B."/>
            <person name="Miyauchi S."/>
            <person name="Viragh M."/>
            <person name="Kuo A."/>
            <person name="Thoen E."/>
            <person name="Andreopoulos B."/>
            <person name="Lu D."/>
            <person name="Skrede I."/>
            <person name="Drula E."/>
            <person name="Henrissat B."/>
            <person name="Morin E."/>
            <person name="Kohler A."/>
            <person name="Barry K."/>
            <person name="LaButti K."/>
            <person name="Morin E."/>
            <person name="Salamov A."/>
            <person name="Lipzen A."/>
            <person name="Mereny Z."/>
            <person name="Hegedus B."/>
            <person name="Baldrian P."/>
            <person name="Stursova M."/>
            <person name="Weitz H."/>
            <person name="Taylor A."/>
            <person name="Grigoriev I.V."/>
            <person name="Nagy L.G."/>
            <person name="Martin F."/>
            <person name="Kauserud H."/>
        </authorList>
    </citation>
    <scope>NUCLEOTIDE SEQUENCE</scope>
    <source>
        <strain evidence="1">CBHHK200</strain>
    </source>
</reference>
<dbReference type="EMBL" id="JARJCM010000423">
    <property type="protein sequence ID" value="KAJ7017235.1"/>
    <property type="molecule type" value="Genomic_DNA"/>
</dbReference>
<accession>A0AAD6RXN5</accession>
<gene>
    <name evidence="1" type="ORF">C8F04DRAFT_1337893</name>
</gene>
<name>A0AAD6RXN5_9AGAR</name>
<keyword evidence="2" id="KW-1185">Reference proteome</keyword>
<dbReference type="AlphaFoldDB" id="A0AAD6RXN5"/>
<organism evidence="1 2">
    <name type="scientific">Mycena alexandri</name>
    <dbReference type="NCBI Taxonomy" id="1745969"/>
    <lineage>
        <taxon>Eukaryota</taxon>
        <taxon>Fungi</taxon>
        <taxon>Dikarya</taxon>
        <taxon>Basidiomycota</taxon>
        <taxon>Agaricomycotina</taxon>
        <taxon>Agaricomycetes</taxon>
        <taxon>Agaricomycetidae</taxon>
        <taxon>Agaricales</taxon>
        <taxon>Marasmiineae</taxon>
        <taxon>Mycenaceae</taxon>
        <taxon>Mycena</taxon>
    </lineage>
</organism>
<proteinExistence type="predicted"/>
<protein>
    <submittedName>
        <fullName evidence="1">Uncharacterized protein</fullName>
    </submittedName>
</protein>